<comment type="caution">
    <text evidence="2">The sequence shown here is derived from an EMBL/GenBank/DDBJ whole genome shotgun (WGS) entry which is preliminary data.</text>
</comment>
<dbReference type="Proteomes" id="UP000784294">
    <property type="component" value="Unassembled WGS sequence"/>
</dbReference>
<feature type="transmembrane region" description="Helical" evidence="1">
    <location>
        <begin position="28"/>
        <end position="51"/>
    </location>
</feature>
<dbReference type="EMBL" id="CAAALY010027343">
    <property type="protein sequence ID" value="VEL16151.1"/>
    <property type="molecule type" value="Genomic_DNA"/>
</dbReference>
<evidence type="ECO:0000256" key="1">
    <source>
        <dbReference type="SAM" id="Phobius"/>
    </source>
</evidence>
<gene>
    <name evidence="2" type="ORF">PXEA_LOCUS9591</name>
</gene>
<name>A0A448WND3_9PLAT</name>
<evidence type="ECO:0000313" key="3">
    <source>
        <dbReference type="Proteomes" id="UP000784294"/>
    </source>
</evidence>
<reference evidence="2" key="1">
    <citation type="submission" date="2018-11" db="EMBL/GenBank/DDBJ databases">
        <authorList>
            <consortium name="Pathogen Informatics"/>
        </authorList>
    </citation>
    <scope>NUCLEOTIDE SEQUENCE</scope>
</reference>
<keyword evidence="1" id="KW-0472">Membrane</keyword>
<proteinExistence type="predicted"/>
<dbReference type="AlphaFoldDB" id="A0A448WND3"/>
<protein>
    <submittedName>
        <fullName evidence="2">Uncharacterized protein</fullName>
    </submittedName>
</protein>
<accession>A0A448WND3</accession>
<dbReference type="OrthoDB" id="10051906at2759"/>
<evidence type="ECO:0000313" key="2">
    <source>
        <dbReference type="EMBL" id="VEL16151.1"/>
    </source>
</evidence>
<sequence length="173" mass="19044">MDFLCLFPTPPSSTSSSLSLLSFHPTSLTSPFLVILLYFMFILLTFIHTLLFPSSSSYFSIFSLFSFSFSSFLYSSSFFPHVIYPFCSCPGASVTLGDELSGQIRANQIRIELLQHQTGRLQEALNRLASSSSSLKPDCPNALRGDLGGLEVDKNITSVTLGVQPFCQPASFR</sequence>
<keyword evidence="1" id="KW-1133">Transmembrane helix</keyword>
<organism evidence="2 3">
    <name type="scientific">Protopolystoma xenopodis</name>
    <dbReference type="NCBI Taxonomy" id="117903"/>
    <lineage>
        <taxon>Eukaryota</taxon>
        <taxon>Metazoa</taxon>
        <taxon>Spiralia</taxon>
        <taxon>Lophotrochozoa</taxon>
        <taxon>Platyhelminthes</taxon>
        <taxon>Monogenea</taxon>
        <taxon>Polyopisthocotylea</taxon>
        <taxon>Polystomatidea</taxon>
        <taxon>Polystomatidae</taxon>
        <taxon>Protopolystoma</taxon>
    </lineage>
</organism>
<feature type="transmembrane region" description="Helical" evidence="1">
    <location>
        <begin position="58"/>
        <end position="79"/>
    </location>
</feature>
<keyword evidence="3" id="KW-1185">Reference proteome</keyword>
<keyword evidence="1" id="KW-0812">Transmembrane</keyword>